<proteinExistence type="predicted"/>
<accession>A0AAE8N9P5</accession>
<evidence type="ECO:0000313" key="2">
    <source>
        <dbReference type="EMBL" id="SPV11587.1"/>
    </source>
</evidence>
<name>A0AAE8N9P5_BURCE</name>
<reference evidence="2 3" key="1">
    <citation type="submission" date="2018-06" db="EMBL/GenBank/DDBJ databases">
        <authorList>
            <consortium name="Pathogen Informatics"/>
            <person name="Doyle S."/>
        </authorList>
    </citation>
    <scope>NUCLEOTIDE SEQUENCE [LARGE SCALE GENOMIC DNA]</scope>
    <source>
        <strain evidence="2 3">NCTC10661</strain>
    </source>
</reference>
<dbReference type="InterPro" id="IPR054075">
    <property type="entry name" value="Gp53-like_C"/>
</dbReference>
<sequence length="285" mass="28763">MFATDQATAVSAIPTPAPAGTPGFFTGGNPATGLPATIVDADWLNMIQQELLNILAAAGITPSKTAYNQVLSSLQSLFAGAATTGSFKGVYSFASSAALTPAMIGSVVDFYGGSAATFQLPEQILLLKGDLFMIANSGSAVLTVTCPADDSFAGGMSSIAVQPNESLAIVVSNATGQFIPAWGSATLQFSPSFLASLATNGYQQLPGGQIRQWGFASTSSGGLATVTFPKPFPNACLNAHATNSMSGATPPSTFMGVGTLTKTTMLVGAGNGASGVAFYWEATGN</sequence>
<gene>
    <name evidence="2" type="ORF">NCTC10661_00182</name>
</gene>
<feature type="domain" description="Putative tail fiber protein gp53-like C-terminal" evidence="1">
    <location>
        <begin position="205"/>
        <end position="285"/>
    </location>
</feature>
<comment type="caution">
    <text evidence="2">The sequence shown here is derived from an EMBL/GenBank/DDBJ whole genome shotgun (WGS) entry which is preliminary data.</text>
</comment>
<evidence type="ECO:0000313" key="3">
    <source>
        <dbReference type="Proteomes" id="UP000250416"/>
    </source>
</evidence>
<dbReference type="EMBL" id="UARD01000001">
    <property type="protein sequence ID" value="SPV11587.1"/>
    <property type="molecule type" value="Genomic_DNA"/>
</dbReference>
<dbReference type="RefSeq" id="WP_146774150.1">
    <property type="nucleotide sequence ID" value="NZ_UARD01000001.1"/>
</dbReference>
<dbReference type="AlphaFoldDB" id="A0AAE8N9P5"/>
<dbReference type="Proteomes" id="UP000250416">
    <property type="component" value="Unassembled WGS sequence"/>
</dbReference>
<protein>
    <submittedName>
        <fullName evidence="2">Bacteriophage tail fiber protein</fullName>
    </submittedName>
</protein>
<dbReference type="Gene3D" id="2.60.40.3940">
    <property type="match status" value="1"/>
</dbReference>
<organism evidence="2 3">
    <name type="scientific">Burkholderia cepacia</name>
    <name type="common">Pseudomonas cepacia</name>
    <dbReference type="NCBI Taxonomy" id="292"/>
    <lineage>
        <taxon>Bacteria</taxon>
        <taxon>Pseudomonadati</taxon>
        <taxon>Pseudomonadota</taxon>
        <taxon>Betaproteobacteria</taxon>
        <taxon>Burkholderiales</taxon>
        <taxon>Burkholderiaceae</taxon>
        <taxon>Burkholderia</taxon>
        <taxon>Burkholderia cepacia complex</taxon>
    </lineage>
</organism>
<dbReference type="Pfam" id="PF21882">
    <property type="entry name" value="Gp53-like_C"/>
    <property type="match status" value="1"/>
</dbReference>
<evidence type="ECO:0000259" key="1">
    <source>
        <dbReference type="Pfam" id="PF21882"/>
    </source>
</evidence>